<dbReference type="Pfam" id="PF14238">
    <property type="entry name" value="DUF4340"/>
    <property type="match status" value="1"/>
</dbReference>
<proteinExistence type="predicted"/>
<keyword evidence="1" id="KW-1133">Transmembrane helix</keyword>
<protein>
    <submittedName>
        <fullName evidence="3">DUF4340 domain-containing protein</fullName>
    </submittedName>
</protein>
<dbReference type="EMBL" id="JAYGJQ010000001">
    <property type="protein sequence ID" value="MEA9355946.1"/>
    <property type="molecule type" value="Genomic_DNA"/>
</dbReference>
<evidence type="ECO:0000313" key="3">
    <source>
        <dbReference type="EMBL" id="MEA9355946.1"/>
    </source>
</evidence>
<feature type="domain" description="DUF4340" evidence="2">
    <location>
        <begin position="85"/>
        <end position="259"/>
    </location>
</feature>
<evidence type="ECO:0000256" key="1">
    <source>
        <dbReference type="SAM" id="Phobius"/>
    </source>
</evidence>
<keyword evidence="1" id="KW-0472">Membrane</keyword>
<dbReference type="RefSeq" id="WP_323575589.1">
    <property type="nucleotide sequence ID" value="NZ_JAYGJQ010000001.1"/>
</dbReference>
<reference evidence="3 4" key="1">
    <citation type="submission" date="2023-11" db="EMBL/GenBank/DDBJ databases">
        <title>A Novel Polar Bacteriovorax (B. antarcticus) Isolated from the Biocrust in Antarctica.</title>
        <authorList>
            <person name="Mun W."/>
            <person name="Choi S.Y."/>
            <person name="Mitchell R.J."/>
        </authorList>
    </citation>
    <scope>NUCLEOTIDE SEQUENCE [LARGE SCALE GENOMIC DNA]</scope>
    <source>
        <strain evidence="3 4">PP10</strain>
    </source>
</reference>
<gene>
    <name evidence="3" type="ORF">SHI21_07030</name>
</gene>
<dbReference type="Proteomes" id="UP001302274">
    <property type="component" value="Unassembled WGS sequence"/>
</dbReference>
<sequence length="344" mass="38604">MPNAFNLEKRKLFSNLVLISFLALVVGTMFLSNIFKTPIKGQKEVIEQSLVFSNKELDNVTSLSLKNKSGEFTFERADTQSSSQWHMTSPRDISVNSVFVEKLFSSLNVIKTKKLLDDDKANNSNFSLEKPTAILTLTDDKDKSIILSVGIMNTIDNSTYMKISGRNGIYHVEAPSISLENITLADLVESSVFDINFNTMTSFKIFKKASTVPTFEIHKKDGIWVTADDKALDIKRLEDMVDDFVTLKSSFTLDAPTDAQKKQSQTLISNAEYTVKIEKNEGTTLLYKVSPVTKSLVEVPLKDEAHFIINENHSPVIYIVKKDFMNLFELTNDSLKALTTTPAN</sequence>
<organism evidence="3 4">
    <name type="scientific">Bacteriovorax antarcticus</name>
    <dbReference type="NCBI Taxonomy" id="3088717"/>
    <lineage>
        <taxon>Bacteria</taxon>
        <taxon>Pseudomonadati</taxon>
        <taxon>Bdellovibrionota</taxon>
        <taxon>Bacteriovoracia</taxon>
        <taxon>Bacteriovoracales</taxon>
        <taxon>Bacteriovoracaceae</taxon>
        <taxon>Bacteriovorax</taxon>
    </lineage>
</organism>
<name>A0ABU5VSB5_9BACT</name>
<accession>A0ABU5VSB5</accession>
<feature type="transmembrane region" description="Helical" evidence="1">
    <location>
        <begin position="12"/>
        <end position="35"/>
    </location>
</feature>
<keyword evidence="1" id="KW-0812">Transmembrane</keyword>
<comment type="caution">
    <text evidence="3">The sequence shown here is derived from an EMBL/GenBank/DDBJ whole genome shotgun (WGS) entry which is preliminary data.</text>
</comment>
<evidence type="ECO:0000313" key="4">
    <source>
        <dbReference type="Proteomes" id="UP001302274"/>
    </source>
</evidence>
<dbReference type="InterPro" id="IPR025641">
    <property type="entry name" value="DUF4340"/>
</dbReference>
<keyword evidence="4" id="KW-1185">Reference proteome</keyword>
<evidence type="ECO:0000259" key="2">
    <source>
        <dbReference type="Pfam" id="PF14238"/>
    </source>
</evidence>